<dbReference type="PANTHER" id="PTHR45566">
    <property type="entry name" value="HTH-TYPE TRANSCRIPTIONAL REGULATOR YHJB-RELATED"/>
    <property type="match status" value="1"/>
</dbReference>
<proteinExistence type="predicted"/>
<dbReference type="Gene3D" id="1.10.10.10">
    <property type="entry name" value="Winged helix-like DNA-binding domain superfamily/Winged helix DNA-binding domain"/>
    <property type="match status" value="1"/>
</dbReference>
<evidence type="ECO:0000256" key="3">
    <source>
        <dbReference type="PROSITE-ProRule" id="PRU00169"/>
    </source>
</evidence>
<keyword evidence="1 3" id="KW-0597">Phosphoprotein</keyword>
<dbReference type="InterPro" id="IPR051015">
    <property type="entry name" value="EvgA-like"/>
</dbReference>
<dbReference type="Pfam" id="PF00196">
    <property type="entry name" value="GerE"/>
    <property type="match status" value="1"/>
</dbReference>
<dbReference type="PRINTS" id="PR00038">
    <property type="entry name" value="HTHLUXR"/>
</dbReference>
<dbReference type="InterPro" id="IPR016032">
    <property type="entry name" value="Sig_transdc_resp-reg_C-effctor"/>
</dbReference>
<dbReference type="PROSITE" id="PS50110">
    <property type="entry name" value="RESPONSE_REGULATORY"/>
    <property type="match status" value="1"/>
</dbReference>
<dbReference type="Proteomes" id="UP001152876">
    <property type="component" value="Unassembled WGS sequence"/>
</dbReference>
<dbReference type="CDD" id="cd06170">
    <property type="entry name" value="LuxR_C_like"/>
    <property type="match status" value="1"/>
</dbReference>
<dbReference type="InterPro" id="IPR058245">
    <property type="entry name" value="NreC/VraR/RcsB-like_REC"/>
</dbReference>
<feature type="domain" description="Response regulatory" evidence="6">
    <location>
        <begin position="20"/>
        <end position="135"/>
    </location>
</feature>
<organism evidence="7 8">
    <name type="scientific">Hydrogenophaga taeniospiralis CCUG 15921</name>
    <dbReference type="NCBI Taxonomy" id="1281780"/>
    <lineage>
        <taxon>Bacteria</taxon>
        <taxon>Pseudomonadati</taxon>
        <taxon>Pseudomonadota</taxon>
        <taxon>Betaproteobacteria</taxon>
        <taxon>Burkholderiales</taxon>
        <taxon>Comamonadaceae</taxon>
        <taxon>Hydrogenophaga</taxon>
    </lineage>
</organism>
<dbReference type="InterPro" id="IPR036388">
    <property type="entry name" value="WH-like_DNA-bd_sf"/>
</dbReference>
<comment type="caution">
    <text evidence="7">The sequence shown here is derived from an EMBL/GenBank/DDBJ whole genome shotgun (WGS) entry which is preliminary data.</text>
</comment>
<feature type="modified residue" description="4-aspartylphosphate" evidence="3">
    <location>
        <position position="70"/>
    </location>
</feature>
<dbReference type="GO" id="GO:0000160">
    <property type="term" value="P:phosphorelay signal transduction system"/>
    <property type="evidence" value="ECO:0007669"/>
    <property type="project" value="InterPro"/>
</dbReference>
<feature type="compositionally biased region" description="Basic and acidic residues" evidence="4">
    <location>
        <begin position="139"/>
        <end position="155"/>
    </location>
</feature>
<sequence length="213" mass="23112">MPDTPSSPLLSPDADSCGIGVLVVDDHDLIRLGLRALLGQRTDVRLHEARTLQEALVLYRRGDIDLVLLDLHLPDAHGLTGLTTWLQQHPHARVVVLSGDSDPQMAQRALAQGAVAYLPKSGDLRCVVDHLAPGGSRGLPRDVADTLPPRADDPRSQLSPRQTQVLDWLLAGQANRDIAARLQISEGTVKNHVSALLLIFGVRSRAELISTQR</sequence>
<evidence type="ECO:0000313" key="8">
    <source>
        <dbReference type="Proteomes" id="UP001152876"/>
    </source>
</evidence>
<dbReference type="InterPro" id="IPR011006">
    <property type="entry name" value="CheY-like_superfamily"/>
</dbReference>
<dbReference type="Pfam" id="PF00072">
    <property type="entry name" value="Response_reg"/>
    <property type="match status" value="1"/>
</dbReference>
<dbReference type="EMBL" id="AOGK01000002">
    <property type="protein sequence ID" value="MDG5974126.1"/>
    <property type="molecule type" value="Genomic_DNA"/>
</dbReference>
<evidence type="ECO:0000256" key="4">
    <source>
        <dbReference type="SAM" id="MobiDB-lite"/>
    </source>
</evidence>
<accession>A0A9X4NPE0</accession>
<evidence type="ECO:0000259" key="5">
    <source>
        <dbReference type="PROSITE" id="PS50043"/>
    </source>
</evidence>
<dbReference type="InterPro" id="IPR000792">
    <property type="entry name" value="Tscrpt_reg_LuxR_C"/>
</dbReference>
<dbReference type="SMART" id="SM00421">
    <property type="entry name" value="HTH_LUXR"/>
    <property type="match status" value="1"/>
</dbReference>
<feature type="region of interest" description="Disordered" evidence="4">
    <location>
        <begin position="137"/>
        <end position="159"/>
    </location>
</feature>
<evidence type="ECO:0000313" key="7">
    <source>
        <dbReference type="EMBL" id="MDG5974126.1"/>
    </source>
</evidence>
<dbReference type="CDD" id="cd17535">
    <property type="entry name" value="REC_NarL-like"/>
    <property type="match status" value="1"/>
</dbReference>
<dbReference type="PANTHER" id="PTHR45566:SF1">
    <property type="entry name" value="HTH-TYPE TRANSCRIPTIONAL REGULATOR YHJB-RELATED"/>
    <property type="match status" value="1"/>
</dbReference>
<dbReference type="InterPro" id="IPR001789">
    <property type="entry name" value="Sig_transdc_resp-reg_receiver"/>
</dbReference>
<protein>
    <submittedName>
        <fullName evidence="7">Two component LuxR family transcriptional regulator</fullName>
    </submittedName>
</protein>
<dbReference type="RefSeq" id="WP_068170539.1">
    <property type="nucleotide sequence ID" value="NZ_AOGK01000002.1"/>
</dbReference>
<evidence type="ECO:0000259" key="6">
    <source>
        <dbReference type="PROSITE" id="PS50110"/>
    </source>
</evidence>
<reference evidence="7" key="1">
    <citation type="submission" date="2013-01" db="EMBL/GenBank/DDBJ databases">
        <title>Genome draft of Hydrogenophaga taeniospiralis 2K1.</title>
        <authorList>
            <person name="Gomila M."/>
            <person name="Lalucat J."/>
        </authorList>
    </citation>
    <scope>NUCLEOTIDE SEQUENCE</scope>
    <source>
        <strain evidence="7">CCUG 15921</strain>
    </source>
</reference>
<gene>
    <name evidence="7" type="ORF">H010_02617</name>
</gene>
<evidence type="ECO:0000256" key="2">
    <source>
        <dbReference type="ARBA" id="ARBA00023125"/>
    </source>
</evidence>
<dbReference type="AlphaFoldDB" id="A0A9X4NPE0"/>
<dbReference type="SUPFAM" id="SSF46894">
    <property type="entry name" value="C-terminal effector domain of the bipartite response regulators"/>
    <property type="match status" value="1"/>
</dbReference>
<dbReference type="OrthoDB" id="3374006at2"/>
<dbReference type="GO" id="GO:0003677">
    <property type="term" value="F:DNA binding"/>
    <property type="evidence" value="ECO:0007669"/>
    <property type="project" value="UniProtKB-KW"/>
</dbReference>
<dbReference type="SUPFAM" id="SSF52172">
    <property type="entry name" value="CheY-like"/>
    <property type="match status" value="1"/>
</dbReference>
<keyword evidence="2" id="KW-0238">DNA-binding</keyword>
<evidence type="ECO:0000256" key="1">
    <source>
        <dbReference type="ARBA" id="ARBA00022553"/>
    </source>
</evidence>
<dbReference type="SMART" id="SM00448">
    <property type="entry name" value="REC"/>
    <property type="match status" value="1"/>
</dbReference>
<dbReference type="PROSITE" id="PS50043">
    <property type="entry name" value="HTH_LUXR_2"/>
    <property type="match status" value="1"/>
</dbReference>
<name>A0A9X4NPE0_9BURK</name>
<feature type="domain" description="HTH luxR-type" evidence="5">
    <location>
        <begin position="151"/>
        <end position="213"/>
    </location>
</feature>
<keyword evidence="8" id="KW-1185">Reference proteome</keyword>
<dbReference type="Gene3D" id="3.40.50.2300">
    <property type="match status" value="1"/>
</dbReference>
<dbReference type="GO" id="GO:0006355">
    <property type="term" value="P:regulation of DNA-templated transcription"/>
    <property type="evidence" value="ECO:0007669"/>
    <property type="project" value="InterPro"/>
</dbReference>